<evidence type="ECO:0000256" key="5">
    <source>
        <dbReference type="SAM" id="MobiDB-lite"/>
    </source>
</evidence>
<accession>A0A168BSU9</accession>
<evidence type="ECO:0000256" key="4">
    <source>
        <dbReference type="ARBA" id="ARBA00023136"/>
    </source>
</evidence>
<evidence type="ECO:0000256" key="2">
    <source>
        <dbReference type="ARBA" id="ARBA00022692"/>
    </source>
</evidence>
<dbReference type="VEuPathDB" id="FungiDB:AAP_01373"/>
<dbReference type="InterPro" id="IPR006603">
    <property type="entry name" value="PQ-loop_rpt"/>
</dbReference>
<evidence type="ECO:0000313" key="7">
    <source>
        <dbReference type="EMBL" id="KZZ95697.1"/>
    </source>
</evidence>
<feature type="transmembrane region" description="Helical" evidence="6">
    <location>
        <begin position="134"/>
        <end position="160"/>
    </location>
</feature>
<dbReference type="Proteomes" id="UP000242877">
    <property type="component" value="Unassembled WGS sequence"/>
</dbReference>
<dbReference type="PANTHER" id="PTHR16201:SF11">
    <property type="entry name" value="PQ-LOOP REPEAT-CONTAINING PROTEIN"/>
    <property type="match status" value="1"/>
</dbReference>
<sequence>MELHCREIASPNVFNFIVSLIILAGVIVSYLPQHYRLISRKTSVGISPYFLLLGTASSIAGFANITLQPKSQRDVSCCTEIGGFACFATLLGILQVGSGLLCFVLIMILYVIYVPRTPTLTSIQSPSRRPDFHVAVTVATLCLAFFLTTLGLSIVVELWYPKHLQLLANCFGVTSAVLASVQYFPQIYTTFQLRCVGSLSIPMMCIQTPGSFVWAASLAARVGLEGWSTWGVPIVSAMLQGSLLVMGVYFEYIRPLKSGEDTPSSATPTAEIEEGTGRAPDENTPLLREGNTS</sequence>
<name>A0A168BSU9_9EURO</name>
<dbReference type="EMBL" id="AZGZ01000004">
    <property type="protein sequence ID" value="KZZ95697.1"/>
    <property type="molecule type" value="Genomic_DNA"/>
</dbReference>
<keyword evidence="3 6" id="KW-1133">Transmembrane helix</keyword>
<evidence type="ECO:0000313" key="8">
    <source>
        <dbReference type="Proteomes" id="UP000242877"/>
    </source>
</evidence>
<keyword evidence="8" id="KW-1185">Reference proteome</keyword>
<proteinExistence type="predicted"/>
<feature type="transmembrane region" description="Helical" evidence="6">
    <location>
        <begin position="87"/>
        <end position="113"/>
    </location>
</feature>
<dbReference type="InterPro" id="IPR051415">
    <property type="entry name" value="LAAT-1"/>
</dbReference>
<evidence type="ECO:0000256" key="6">
    <source>
        <dbReference type="SAM" id="Phobius"/>
    </source>
</evidence>
<evidence type="ECO:0000256" key="1">
    <source>
        <dbReference type="ARBA" id="ARBA00004141"/>
    </source>
</evidence>
<keyword evidence="4 6" id="KW-0472">Membrane</keyword>
<dbReference type="SMART" id="SM00679">
    <property type="entry name" value="CTNS"/>
    <property type="match status" value="2"/>
</dbReference>
<comment type="caution">
    <text evidence="7">The sequence shown here is derived from an EMBL/GenBank/DDBJ whole genome shotgun (WGS) entry which is preliminary data.</text>
</comment>
<feature type="transmembrane region" description="Helical" evidence="6">
    <location>
        <begin position="44"/>
        <end position="67"/>
    </location>
</feature>
<dbReference type="OrthoDB" id="19344at2759"/>
<dbReference type="GO" id="GO:0016020">
    <property type="term" value="C:membrane"/>
    <property type="evidence" value="ECO:0007669"/>
    <property type="project" value="UniProtKB-SubCell"/>
</dbReference>
<dbReference type="AlphaFoldDB" id="A0A168BSU9"/>
<keyword evidence="2 6" id="KW-0812">Transmembrane</keyword>
<dbReference type="PANTHER" id="PTHR16201">
    <property type="entry name" value="SEVEN TRANSMEMBRANE PROTEIN 1-RELATED"/>
    <property type="match status" value="1"/>
</dbReference>
<feature type="transmembrane region" description="Helical" evidence="6">
    <location>
        <begin position="196"/>
        <end position="218"/>
    </location>
</feature>
<dbReference type="Gene3D" id="1.20.1280.290">
    <property type="match status" value="2"/>
</dbReference>
<feature type="transmembrane region" description="Helical" evidence="6">
    <location>
        <begin position="230"/>
        <end position="250"/>
    </location>
</feature>
<reference evidence="7 8" key="1">
    <citation type="journal article" date="2016" name="Genome Biol. Evol.">
        <title>Divergent and convergent evolution of fungal pathogenicity.</title>
        <authorList>
            <person name="Shang Y."/>
            <person name="Xiao G."/>
            <person name="Zheng P."/>
            <person name="Cen K."/>
            <person name="Zhan S."/>
            <person name="Wang C."/>
        </authorList>
    </citation>
    <scope>NUCLEOTIDE SEQUENCE [LARGE SCALE GENOMIC DNA]</scope>
    <source>
        <strain evidence="7 8">ARSEF 7405</strain>
    </source>
</reference>
<evidence type="ECO:0000256" key="3">
    <source>
        <dbReference type="ARBA" id="ARBA00022989"/>
    </source>
</evidence>
<feature type="transmembrane region" description="Helical" evidence="6">
    <location>
        <begin position="12"/>
        <end position="32"/>
    </location>
</feature>
<protein>
    <submittedName>
        <fullName evidence="7">Cystinosin/ERS1p repeat protein</fullName>
    </submittedName>
</protein>
<comment type="subcellular location">
    <subcellularLocation>
        <location evidence="1">Membrane</location>
        <topology evidence="1">Multi-pass membrane protein</topology>
    </subcellularLocation>
</comment>
<dbReference type="Pfam" id="PF04193">
    <property type="entry name" value="PQ-loop"/>
    <property type="match status" value="2"/>
</dbReference>
<gene>
    <name evidence="7" type="ORF">AAP_01373</name>
</gene>
<organism evidence="7 8">
    <name type="scientific">Ascosphaera apis ARSEF 7405</name>
    <dbReference type="NCBI Taxonomy" id="392613"/>
    <lineage>
        <taxon>Eukaryota</taxon>
        <taxon>Fungi</taxon>
        <taxon>Dikarya</taxon>
        <taxon>Ascomycota</taxon>
        <taxon>Pezizomycotina</taxon>
        <taxon>Eurotiomycetes</taxon>
        <taxon>Eurotiomycetidae</taxon>
        <taxon>Onygenales</taxon>
        <taxon>Ascosphaeraceae</taxon>
        <taxon>Ascosphaera</taxon>
    </lineage>
</organism>
<feature type="region of interest" description="Disordered" evidence="5">
    <location>
        <begin position="259"/>
        <end position="293"/>
    </location>
</feature>